<dbReference type="EMBL" id="PDET01000014">
    <property type="protein sequence ID" value="PRD13971.1"/>
    <property type="molecule type" value="Genomic_DNA"/>
</dbReference>
<dbReference type="RefSeq" id="WP_105594190.1">
    <property type="nucleotide sequence ID" value="NZ_PDET01000014.1"/>
</dbReference>
<dbReference type="InterPro" id="IPR010265">
    <property type="entry name" value="Phage_lambda_TipM"/>
</dbReference>
<dbReference type="AlphaFoldDB" id="A0A2S9I863"/>
<comment type="caution">
    <text evidence="1">The sequence shown here is derived from an EMBL/GenBank/DDBJ whole genome shotgun (WGS) entry which is preliminary data.</text>
</comment>
<organism evidence="1 2">
    <name type="scientific">Pantoea coffeiphila</name>
    <dbReference type="NCBI Taxonomy" id="1465635"/>
    <lineage>
        <taxon>Bacteria</taxon>
        <taxon>Pseudomonadati</taxon>
        <taxon>Pseudomonadota</taxon>
        <taxon>Gammaproteobacteria</taxon>
        <taxon>Enterobacterales</taxon>
        <taxon>Erwiniaceae</taxon>
        <taxon>Pantoea</taxon>
    </lineage>
</organism>
<proteinExistence type="predicted"/>
<evidence type="ECO:0000313" key="1">
    <source>
        <dbReference type="EMBL" id="PRD13971.1"/>
    </source>
</evidence>
<dbReference type="OrthoDB" id="8607203at2"/>
<dbReference type="Pfam" id="PF05939">
    <property type="entry name" value="Phage_min_tail"/>
    <property type="match status" value="1"/>
</dbReference>
<reference evidence="1 2" key="1">
    <citation type="submission" date="2017-10" db="EMBL/GenBank/DDBJ databases">
        <title>Draft genome of two endophytic bacteria isolated from 'guarana' Paullinia cupana (Mart.) Ducke.</title>
        <authorList>
            <person name="Siqueira K.A."/>
            <person name="Liotti R.G."/>
            <person name="Mendes T.A."/>
            <person name="Soares M.A."/>
        </authorList>
    </citation>
    <scope>NUCLEOTIDE SEQUENCE [LARGE SCALE GENOMIC DNA]</scope>
    <source>
        <strain evidence="1 2">342</strain>
    </source>
</reference>
<name>A0A2S9I863_9GAMM</name>
<protein>
    <submittedName>
        <fullName evidence="1">Phage tail protein</fullName>
    </submittedName>
</protein>
<dbReference type="Proteomes" id="UP000239181">
    <property type="component" value="Unassembled WGS sequence"/>
</dbReference>
<evidence type="ECO:0000313" key="2">
    <source>
        <dbReference type="Proteomes" id="UP000239181"/>
    </source>
</evidence>
<gene>
    <name evidence="1" type="ORF">CQW29_18370</name>
</gene>
<keyword evidence="2" id="KW-1185">Reference proteome</keyword>
<accession>A0A2S9I863</accession>
<sequence length="112" mass="12443">MAIETFTWRTQIQDGMEGSFTQRVRVTVFGDGFKQVTGDGINPESQTWPISMSGREKELIPALNFLRQHAVKAFIWTPPYGGTGLYRVAADSIRASPIGCEVMTIKATFEQA</sequence>